<sequence length="129" mass="14907">MESLLLYLPKKSSGSFTKLKGNPIDLSSSLSKRETRLRILYCMICKREDHRTTDNEMYTAFLKRSENYKAQPYQYASPSKQILKAKAKAFPPCIHNGFNDYKHGDCKNYPECGISGSYDHFTSGQWDYL</sequence>
<name>A0A699KHV4_TANCI</name>
<dbReference type="EMBL" id="BKCJ010520343">
    <property type="protein sequence ID" value="GFA94971.1"/>
    <property type="molecule type" value="Genomic_DNA"/>
</dbReference>
<gene>
    <name evidence="1" type="ORF">Tci_666943</name>
</gene>
<evidence type="ECO:0000313" key="1">
    <source>
        <dbReference type="EMBL" id="GFA94971.1"/>
    </source>
</evidence>
<accession>A0A699KHV4</accession>
<proteinExistence type="predicted"/>
<organism evidence="1">
    <name type="scientific">Tanacetum cinerariifolium</name>
    <name type="common">Dalmatian daisy</name>
    <name type="synonym">Chrysanthemum cinerariifolium</name>
    <dbReference type="NCBI Taxonomy" id="118510"/>
    <lineage>
        <taxon>Eukaryota</taxon>
        <taxon>Viridiplantae</taxon>
        <taxon>Streptophyta</taxon>
        <taxon>Embryophyta</taxon>
        <taxon>Tracheophyta</taxon>
        <taxon>Spermatophyta</taxon>
        <taxon>Magnoliopsida</taxon>
        <taxon>eudicotyledons</taxon>
        <taxon>Gunneridae</taxon>
        <taxon>Pentapetalae</taxon>
        <taxon>asterids</taxon>
        <taxon>campanulids</taxon>
        <taxon>Asterales</taxon>
        <taxon>Asteraceae</taxon>
        <taxon>Asteroideae</taxon>
        <taxon>Anthemideae</taxon>
        <taxon>Anthemidinae</taxon>
        <taxon>Tanacetum</taxon>
    </lineage>
</organism>
<reference evidence="1" key="1">
    <citation type="journal article" date="2019" name="Sci. Rep.">
        <title>Draft genome of Tanacetum cinerariifolium, the natural source of mosquito coil.</title>
        <authorList>
            <person name="Yamashiro T."/>
            <person name="Shiraishi A."/>
            <person name="Satake H."/>
            <person name="Nakayama K."/>
        </authorList>
    </citation>
    <scope>NUCLEOTIDE SEQUENCE</scope>
</reference>
<comment type="caution">
    <text evidence="1">The sequence shown here is derived from an EMBL/GenBank/DDBJ whole genome shotgun (WGS) entry which is preliminary data.</text>
</comment>
<protein>
    <submittedName>
        <fullName evidence="1">Uncharacterized protein</fullName>
    </submittedName>
</protein>
<dbReference type="AlphaFoldDB" id="A0A699KHV4"/>